<gene>
    <name evidence="4" type="ORF">GGR88_001581</name>
</gene>
<dbReference type="PANTHER" id="PTHR32089:SF112">
    <property type="entry name" value="LYSOZYME-LIKE PROTEIN-RELATED"/>
    <property type="match status" value="1"/>
</dbReference>
<dbReference type="EMBL" id="JAATJE010000001">
    <property type="protein sequence ID" value="NJC34107.1"/>
    <property type="molecule type" value="Genomic_DNA"/>
</dbReference>
<evidence type="ECO:0000313" key="4">
    <source>
        <dbReference type="EMBL" id="NJC34107.1"/>
    </source>
</evidence>
<evidence type="ECO:0000259" key="3">
    <source>
        <dbReference type="PROSITE" id="PS50111"/>
    </source>
</evidence>
<dbReference type="SUPFAM" id="SSF54631">
    <property type="entry name" value="CBS-domain pair"/>
    <property type="match status" value="1"/>
</dbReference>
<keyword evidence="5" id="KW-1185">Reference proteome</keyword>
<comment type="caution">
    <text evidence="4">The sequence shown here is derived from an EMBL/GenBank/DDBJ whole genome shotgun (WGS) entry which is preliminary data.</text>
</comment>
<sequence length="436" mass="45236">MHLAAQQFAHGSRALHGERGGSRIAIDLAAPLADLLAMFRNDPDLRLVTVVDGDRRPSGIVREIDVRALLLNPFGHALMQNPAFGRGIAKLVRPCATIGAGRAVDELLAAFHVNGGSDGILLVDEDGRFRESLDAIQIARLALAQDQAKVALRGEQVDRIQAAAMAFRNDVAILSRDLSEAAGQVQTLSAELAARARATRSGAASVSQVTEESVVGLEEVALRGRGLADAIKSITCGTADAREIRMRAQDRVAEAGARTRALGETASAIDAMLSLIQQMARQTNLLALNAGIEAARAGEAGRGFAVVAAEVKSLADQTRRAAGDIAEHVARVHDVVDGVTESQEGIARAIAAIADIAGTMDAAIERQGSATIAIATNVEQALLAGRDIGQRAGAITSGATAVEKDAATLGTLSISVNEAATRLQGRAESFIAAALA</sequence>
<keyword evidence="1 2" id="KW-0807">Transducer</keyword>
<dbReference type="RefSeq" id="WP_167953998.1">
    <property type="nucleotide sequence ID" value="NZ_JAATJE010000001.1"/>
</dbReference>
<reference evidence="4 5" key="1">
    <citation type="submission" date="2020-03" db="EMBL/GenBank/DDBJ databases">
        <title>Genomic Encyclopedia of Type Strains, Phase IV (KMG-IV): sequencing the most valuable type-strain genomes for metagenomic binning, comparative biology and taxonomic classification.</title>
        <authorList>
            <person name="Goeker M."/>
        </authorList>
    </citation>
    <scope>NUCLEOTIDE SEQUENCE [LARGE SCALE GENOMIC DNA]</scope>
    <source>
        <strain evidence="4 5">DSM 27651</strain>
    </source>
</reference>
<dbReference type="PROSITE" id="PS50111">
    <property type="entry name" value="CHEMOTAXIS_TRANSDUC_2"/>
    <property type="match status" value="1"/>
</dbReference>
<feature type="domain" description="Methyl-accepting transducer" evidence="3">
    <location>
        <begin position="181"/>
        <end position="413"/>
    </location>
</feature>
<proteinExistence type="predicted"/>
<accession>A0ABX0XL63</accession>
<dbReference type="Pfam" id="PF00015">
    <property type="entry name" value="MCPsignal"/>
    <property type="match status" value="1"/>
</dbReference>
<dbReference type="SMART" id="SM00283">
    <property type="entry name" value="MA"/>
    <property type="match status" value="1"/>
</dbReference>
<dbReference type="InterPro" id="IPR046342">
    <property type="entry name" value="CBS_dom_sf"/>
</dbReference>
<evidence type="ECO:0000256" key="2">
    <source>
        <dbReference type="PROSITE-ProRule" id="PRU00284"/>
    </source>
</evidence>
<dbReference type="SUPFAM" id="SSF58104">
    <property type="entry name" value="Methyl-accepting chemotaxis protein (MCP) signaling domain"/>
    <property type="match status" value="1"/>
</dbReference>
<dbReference type="InterPro" id="IPR004089">
    <property type="entry name" value="MCPsignal_dom"/>
</dbReference>
<dbReference type="PANTHER" id="PTHR32089">
    <property type="entry name" value="METHYL-ACCEPTING CHEMOTAXIS PROTEIN MCPB"/>
    <property type="match status" value="1"/>
</dbReference>
<evidence type="ECO:0000313" key="5">
    <source>
        <dbReference type="Proteomes" id="UP000734218"/>
    </source>
</evidence>
<dbReference type="Gene3D" id="1.10.287.950">
    <property type="entry name" value="Methyl-accepting chemotaxis protein"/>
    <property type="match status" value="1"/>
</dbReference>
<evidence type="ECO:0000256" key="1">
    <source>
        <dbReference type="ARBA" id="ARBA00023224"/>
    </source>
</evidence>
<dbReference type="Proteomes" id="UP000734218">
    <property type="component" value="Unassembled WGS sequence"/>
</dbReference>
<organism evidence="4 5">
    <name type="scientific">Sphingomonas jejuensis</name>
    <dbReference type="NCBI Taxonomy" id="904715"/>
    <lineage>
        <taxon>Bacteria</taxon>
        <taxon>Pseudomonadati</taxon>
        <taxon>Pseudomonadota</taxon>
        <taxon>Alphaproteobacteria</taxon>
        <taxon>Sphingomonadales</taxon>
        <taxon>Sphingomonadaceae</taxon>
        <taxon>Sphingomonas</taxon>
    </lineage>
</organism>
<name>A0ABX0XL63_9SPHN</name>
<protein>
    <submittedName>
        <fullName evidence="4">Methyl-accepting chemotaxis protein</fullName>
    </submittedName>
</protein>